<accession>A0A432YQY2</accession>
<dbReference type="EMBL" id="PIPY01000001">
    <property type="protein sequence ID" value="RUO63659.1"/>
    <property type="molecule type" value="Genomic_DNA"/>
</dbReference>
<name>A0A432YQY2_9GAMM</name>
<dbReference type="PROSITE" id="PS51257">
    <property type="entry name" value="PROKAR_LIPOPROTEIN"/>
    <property type="match status" value="1"/>
</dbReference>
<evidence type="ECO:0008006" key="4">
    <source>
        <dbReference type="Google" id="ProtNLM"/>
    </source>
</evidence>
<reference evidence="3" key="1">
    <citation type="journal article" date="2018" name="Front. Microbiol.">
        <title>Genome-Based Analysis Reveals the Taxonomy and Diversity of the Family Idiomarinaceae.</title>
        <authorList>
            <person name="Liu Y."/>
            <person name="Lai Q."/>
            <person name="Shao Z."/>
        </authorList>
    </citation>
    <scope>NUCLEOTIDE SEQUENCE [LARGE SCALE GENOMIC DNA]</scope>
    <source>
        <strain evidence="3">CVS-6</strain>
    </source>
</reference>
<feature type="signal peptide" evidence="1">
    <location>
        <begin position="1"/>
        <end position="24"/>
    </location>
</feature>
<sequence length="238" mass="25022">MKTSLFAVLAVTSASLLSGCVVYANGSPKGSFWNDDDLNYEQRTLSLSGAGITELEADTSAGSLEIIGEAGRTDIEVIADIYYHDAEDIELSLEQHGDEAMLRADFANWNYSDSSPYINLTVRMPQSMMLDVHDGSGSMTIRDIHADVEIEDGSGSMNVFDIVGNLQIDDGSGSLSVRDVQGNVNVDDGSGSLTIEQVSGMVTIDDGSGSVTVDTVGGLNIIDDGSGGVSTRNVGDAH</sequence>
<feature type="chain" id="PRO_5019369189" description="Adhesin domain-containing protein" evidence="1">
    <location>
        <begin position="25"/>
        <end position="238"/>
    </location>
</feature>
<organism evidence="2 3">
    <name type="scientific">Pseudidiomarina insulisalsae</name>
    <dbReference type="NCBI Taxonomy" id="575789"/>
    <lineage>
        <taxon>Bacteria</taxon>
        <taxon>Pseudomonadati</taxon>
        <taxon>Pseudomonadota</taxon>
        <taxon>Gammaproteobacteria</taxon>
        <taxon>Alteromonadales</taxon>
        <taxon>Idiomarinaceae</taxon>
        <taxon>Pseudidiomarina</taxon>
    </lineage>
</organism>
<gene>
    <name evidence="2" type="ORF">CWI71_00925</name>
</gene>
<evidence type="ECO:0000256" key="1">
    <source>
        <dbReference type="SAM" id="SignalP"/>
    </source>
</evidence>
<proteinExistence type="predicted"/>
<keyword evidence="1" id="KW-0732">Signal</keyword>
<dbReference type="OrthoDB" id="6195678at2"/>
<keyword evidence="3" id="KW-1185">Reference proteome</keyword>
<evidence type="ECO:0000313" key="3">
    <source>
        <dbReference type="Proteomes" id="UP000288259"/>
    </source>
</evidence>
<protein>
    <recommendedName>
        <fullName evidence="4">Adhesin domain-containing protein</fullName>
    </recommendedName>
</protein>
<comment type="caution">
    <text evidence="2">The sequence shown here is derived from an EMBL/GenBank/DDBJ whole genome shotgun (WGS) entry which is preliminary data.</text>
</comment>
<evidence type="ECO:0000313" key="2">
    <source>
        <dbReference type="EMBL" id="RUO63659.1"/>
    </source>
</evidence>
<dbReference type="RefSeq" id="WP_126753368.1">
    <property type="nucleotide sequence ID" value="NZ_PIPY01000001.1"/>
</dbReference>
<dbReference type="AlphaFoldDB" id="A0A432YQY2"/>
<dbReference type="Proteomes" id="UP000288259">
    <property type="component" value="Unassembled WGS sequence"/>
</dbReference>